<feature type="chain" id="PRO_5001987918" description="Type IX secretion system protein PorV domain-containing protein" evidence="1">
    <location>
        <begin position="22"/>
        <end position="396"/>
    </location>
</feature>
<dbReference type="InterPro" id="IPR047799">
    <property type="entry name" value="T9SS_OM_PorV"/>
</dbReference>
<evidence type="ECO:0000256" key="1">
    <source>
        <dbReference type="SAM" id="SignalP"/>
    </source>
</evidence>
<gene>
    <name evidence="3" type="ORF">NV36_11565</name>
</gene>
<evidence type="ECO:0000313" key="3">
    <source>
        <dbReference type="EMBL" id="KGO07408.1"/>
    </source>
</evidence>
<evidence type="ECO:0000313" key="4">
    <source>
        <dbReference type="Proteomes" id="UP000030140"/>
    </source>
</evidence>
<dbReference type="KEGG" id="ddo:I597_1192"/>
<comment type="caution">
    <text evidence="3">The sequence shown here is derived from an EMBL/GenBank/DDBJ whole genome shotgun (WGS) entry which is preliminary data.</text>
</comment>
<dbReference type="NCBIfam" id="NF033709">
    <property type="entry name" value="PorV_fam"/>
    <property type="match status" value="1"/>
</dbReference>
<dbReference type="Pfam" id="PF19572">
    <property type="entry name" value="PorV"/>
    <property type="match status" value="1"/>
</dbReference>
<dbReference type="RefSeq" id="WP_035327432.1">
    <property type="nucleotide sequence ID" value="NZ_CP015125.1"/>
</dbReference>
<feature type="signal peptide" evidence="1">
    <location>
        <begin position="1"/>
        <end position="21"/>
    </location>
</feature>
<dbReference type="InterPro" id="IPR045741">
    <property type="entry name" value="PorV"/>
</dbReference>
<proteinExistence type="predicted"/>
<dbReference type="OrthoDB" id="9758448at2"/>
<feature type="domain" description="Type IX secretion system protein PorV" evidence="2">
    <location>
        <begin position="21"/>
        <end position="263"/>
    </location>
</feature>
<protein>
    <recommendedName>
        <fullName evidence="2">Type IX secretion system protein PorV domain-containing protein</fullName>
    </recommendedName>
</protein>
<reference evidence="3 4" key="1">
    <citation type="submission" date="2014-10" db="EMBL/GenBank/DDBJ databases">
        <title>Draft genome sequence of the proteorhodopsin-containing marine bacterium Dokdonia donghaensis.</title>
        <authorList>
            <person name="Gomez-Consarnau L."/>
            <person name="Gonzalez J.M."/>
            <person name="Riedel T."/>
            <person name="Jaenicke S."/>
            <person name="Wagner-Doebler I."/>
            <person name="Fuhrman J.A."/>
        </authorList>
    </citation>
    <scope>NUCLEOTIDE SEQUENCE [LARGE SCALE GENOMIC DNA]</scope>
    <source>
        <strain evidence="3 4">DSW-1</strain>
    </source>
</reference>
<evidence type="ECO:0000259" key="2">
    <source>
        <dbReference type="Pfam" id="PF19572"/>
    </source>
</evidence>
<dbReference type="Proteomes" id="UP000030140">
    <property type="component" value="Unassembled WGS sequence"/>
</dbReference>
<accession>A0A0A2GY24</accession>
<dbReference type="NCBIfam" id="NF033710">
    <property type="entry name" value="T9SS_OM_PorV"/>
    <property type="match status" value="1"/>
</dbReference>
<sequence length="396" mass="43361">MNKFLSLLIAAFILSSASIQAQDEPNTITTAVPFLAIAGDARAAGMGEQGVATSPDAYAVQWNPAKLAFLPDQHNVGINYTPYLGNLVNDIGLLQAVYANRIDDRSAFAASLRYFSLGTINTRTGAEGPGLDIKPNEFSIDATYALKLDDQFSMAVSGRFLQSNLRIQQLDEFADASPASSFGVDISGYYQSEEQVYNNFDGRWRAGFNISNIGPKVSYDDAGQENFIPTNLKLGGGFDFILDSYNKIFVGLEFNKLLVPTPPLRGRVDTNGDGEITSEDDVVIIAGQDDDVNFFSGIFQSFGDAPDGFSEELKEVTWSLATEYTYNDVFALRAGYFNESDIKGARKFATLGAGFEFNSIDLDLSYLFSTGSVRSPLENTLRFGLTFTFGEEYDEY</sequence>
<dbReference type="EMBL" id="JSAQ01000001">
    <property type="protein sequence ID" value="KGO07408.1"/>
    <property type="molecule type" value="Genomic_DNA"/>
</dbReference>
<dbReference type="Gene3D" id="2.40.160.60">
    <property type="entry name" value="Outer membrane protein transport protein (OMPP1/FadL/TodX)"/>
    <property type="match status" value="2"/>
</dbReference>
<name>A0A0A2GY24_9FLAO</name>
<dbReference type="PATRIC" id="fig|1300343.5.peg.1203"/>
<keyword evidence="1" id="KW-0732">Signal</keyword>
<dbReference type="AlphaFoldDB" id="A0A0A2GY24"/>
<keyword evidence="4" id="KW-1185">Reference proteome</keyword>
<organism evidence="3 4">
    <name type="scientific">Dokdonia donghaensis DSW-1</name>
    <dbReference type="NCBI Taxonomy" id="1300343"/>
    <lineage>
        <taxon>Bacteria</taxon>
        <taxon>Pseudomonadati</taxon>
        <taxon>Bacteroidota</taxon>
        <taxon>Flavobacteriia</taxon>
        <taxon>Flavobacteriales</taxon>
        <taxon>Flavobacteriaceae</taxon>
        <taxon>Dokdonia</taxon>
    </lineage>
</organism>